<feature type="compositionally biased region" description="Low complexity" evidence="3">
    <location>
        <begin position="27"/>
        <end position="53"/>
    </location>
</feature>
<dbReference type="PANTHER" id="PTHR22792:SF62">
    <property type="entry name" value="LA-RELATED PROTEIN 7"/>
    <property type="match status" value="1"/>
</dbReference>
<feature type="compositionally biased region" description="Polar residues" evidence="3">
    <location>
        <begin position="961"/>
        <end position="970"/>
    </location>
</feature>
<feature type="compositionally biased region" description="Polar residues" evidence="3">
    <location>
        <begin position="69"/>
        <end position="81"/>
    </location>
</feature>
<dbReference type="InterPro" id="IPR036388">
    <property type="entry name" value="WH-like_DNA-bd_sf"/>
</dbReference>
<dbReference type="InterPro" id="IPR036390">
    <property type="entry name" value="WH_DNA-bd_sf"/>
</dbReference>
<evidence type="ECO:0000256" key="2">
    <source>
        <dbReference type="PROSITE-ProRule" id="PRU00332"/>
    </source>
</evidence>
<dbReference type="InParanoid" id="A0A317XT50"/>
<feature type="compositionally biased region" description="Polar residues" evidence="3">
    <location>
        <begin position="532"/>
        <end position="543"/>
    </location>
</feature>
<feature type="compositionally biased region" description="Basic and acidic residues" evidence="3">
    <location>
        <begin position="726"/>
        <end position="744"/>
    </location>
</feature>
<dbReference type="Pfam" id="PF05383">
    <property type="entry name" value="La"/>
    <property type="match status" value="1"/>
</dbReference>
<dbReference type="SMART" id="SM00715">
    <property type="entry name" value="LA"/>
    <property type="match status" value="1"/>
</dbReference>
<accession>A0A317XT50</accession>
<protein>
    <recommendedName>
        <fullName evidence="4">HTH La-type RNA-binding domain-containing protein</fullName>
    </recommendedName>
</protein>
<dbReference type="CDD" id="cd07323">
    <property type="entry name" value="LAM"/>
    <property type="match status" value="1"/>
</dbReference>
<dbReference type="OrthoDB" id="340227at2759"/>
<dbReference type="Proteomes" id="UP000246740">
    <property type="component" value="Unassembled WGS sequence"/>
</dbReference>
<gene>
    <name evidence="5" type="ORF">BCV70DRAFT_216387</name>
</gene>
<dbReference type="InterPro" id="IPR045180">
    <property type="entry name" value="La_dom_prot"/>
</dbReference>
<reference evidence="5 6" key="1">
    <citation type="journal article" date="2018" name="Mol. Biol. Evol.">
        <title>Broad Genomic Sampling Reveals a Smut Pathogenic Ancestry of the Fungal Clade Ustilaginomycotina.</title>
        <authorList>
            <person name="Kijpornyongpan T."/>
            <person name="Mondo S.J."/>
            <person name="Barry K."/>
            <person name="Sandor L."/>
            <person name="Lee J."/>
            <person name="Lipzen A."/>
            <person name="Pangilinan J."/>
            <person name="LaButti K."/>
            <person name="Hainaut M."/>
            <person name="Henrissat B."/>
            <person name="Grigoriev I.V."/>
            <person name="Spatafora J.W."/>
            <person name="Aime M.C."/>
        </authorList>
    </citation>
    <scope>NUCLEOTIDE SEQUENCE [LARGE SCALE GENOMIC DNA]</scope>
    <source>
        <strain evidence="5 6">MCA 3645</strain>
    </source>
</reference>
<proteinExistence type="predicted"/>
<feature type="compositionally biased region" description="Basic and acidic residues" evidence="3">
    <location>
        <begin position="607"/>
        <end position="616"/>
    </location>
</feature>
<feature type="compositionally biased region" description="Polar residues" evidence="3">
    <location>
        <begin position="325"/>
        <end position="337"/>
    </location>
</feature>
<feature type="compositionally biased region" description="Low complexity" evidence="3">
    <location>
        <begin position="440"/>
        <end position="452"/>
    </location>
</feature>
<feature type="compositionally biased region" description="Low complexity" evidence="3">
    <location>
        <begin position="650"/>
        <end position="660"/>
    </location>
</feature>
<feature type="region of interest" description="Disordered" evidence="3">
    <location>
        <begin position="408"/>
        <end position="637"/>
    </location>
</feature>
<dbReference type="PROSITE" id="PS50961">
    <property type="entry name" value="HTH_LA"/>
    <property type="match status" value="1"/>
</dbReference>
<evidence type="ECO:0000256" key="3">
    <source>
        <dbReference type="SAM" id="MobiDB-lite"/>
    </source>
</evidence>
<dbReference type="GO" id="GO:0003723">
    <property type="term" value="F:RNA binding"/>
    <property type="evidence" value="ECO:0007669"/>
    <property type="project" value="UniProtKB-UniRule"/>
</dbReference>
<name>A0A317XT50_9BASI</name>
<feature type="compositionally biased region" description="Polar residues" evidence="3">
    <location>
        <begin position="843"/>
        <end position="871"/>
    </location>
</feature>
<keyword evidence="1 2" id="KW-0694">RNA-binding</keyword>
<evidence type="ECO:0000256" key="1">
    <source>
        <dbReference type="ARBA" id="ARBA00022884"/>
    </source>
</evidence>
<feature type="compositionally biased region" description="Gly residues" evidence="3">
    <location>
        <begin position="949"/>
        <end position="958"/>
    </location>
</feature>
<evidence type="ECO:0000259" key="4">
    <source>
        <dbReference type="PROSITE" id="PS50961"/>
    </source>
</evidence>
<dbReference type="SUPFAM" id="SSF46785">
    <property type="entry name" value="Winged helix' DNA-binding domain"/>
    <property type="match status" value="1"/>
</dbReference>
<dbReference type="STRING" id="1882483.A0A317XT50"/>
<keyword evidence="6" id="KW-1185">Reference proteome</keyword>
<feature type="region of interest" description="Disordered" evidence="3">
    <location>
        <begin position="27"/>
        <end position="372"/>
    </location>
</feature>
<feature type="compositionally biased region" description="Polar residues" evidence="3">
    <location>
        <begin position="671"/>
        <end position="691"/>
    </location>
</feature>
<dbReference type="AlphaFoldDB" id="A0A317XT50"/>
<dbReference type="Gene3D" id="1.10.10.10">
    <property type="entry name" value="Winged helix-like DNA-binding domain superfamily/Winged helix DNA-binding domain"/>
    <property type="match status" value="1"/>
</dbReference>
<feature type="compositionally biased region" description="Polar residues" evidence="3">
    <location>
        <begin position="160"/>
        <end position="183"/>
    </location>
</feature>
<feature type="compositionally biased region" description="Low complexity" evidence="3">
    <location>
        <begin position="208"/>
        <end position="219"/>
    </location>
</feature>
<feature type="region of interest" description="Disordered" evidence="3">
    <location>
        <begin position="649"/>
        <end position="980"/>
    </location>
</feature>
<feature type="compositionally biased region" description="Gly residues" evidence="3">
    <location>
        <begin position="414"/>
        <end position="430"/>
    </location>
</feature>
<organism evidence="5 6">
    <name type="scientific">Testicularia cyperi</name>
    <dbReference type="NCBI Taxonomy" id="1882483"/>
    <lineage>
        <taxon>Eukaryota</taxon>
        <taxon>Fungi</taxon>
        <taxon>Dikarya</taxon>
        <taxon>Basidiomycota</taxon>
        <taxon>Ustilaginomycotina</taxon>
        <taxon>Ustilaginomycetes</taxon>
        <taxon>Ustilaginales</taxon>
        <taxon>Anthracoideaceae</taxon>
        <taxon>Testicularia</taxon>
    </lineage>
</organism>
<feature type="compositionally biased region" description="Low complexity" evidence="3">
    <location>
        <begin position="192"/>
        <end position="201"/>
    </location>
</feature>
<feature type="domain" description="HTH La-type RNA-binding" evidence="4">
    <location>
        <begin position="1048"/>
        <end position="1137"/>
    </location>
</feature>
<dbReference type="EMBL" id="KZ819191">
    <property type="protein sequence ID" value="PWZ01078.1"/>
    <property type="molecule type" value="Genomic_DNA"/>
</dbReference>
<dbReference type="PANTHER" id="PTHR22792">
    <property type="entry name" value="LUPUS LA PROTEIN-RELATED"/>
    <property type="match status" value="1"/>
</dbReference>
<feature type="compositionally biased region" description="Polar residues" evidence="3">
    <location>
        <begin position="812"/>
        <end position="824"/>
    </location>
</feature>
<feature type="compositionally biased region" description="Low complexity" evidence="3">
    <location>
        <begin position="464"/>
        <end position="491"/>
    </location>
</feature>
<feature type="compositionally biased region" description="Polar residues" evidence="3">
    <location>
        <begin position="781"/>
        <end position="805"/>
    </location>
</feature>
<dbReference type="InterPro" id="IPR006630">
    <property type="entry name" value="La_HTH"/>
</dbReference>
<evidence type="ECO:0000313" key="5">
    <source>
        <dbReference type="EMBL" id="PWZ01078.1"/>
    </source>
</evidence>
<evidence type="ECO:0000313" key="6">
    <source>
        <dbReference type="Proteomes" id="UP000246740"/>
    </source>
</evidence>
<feature type="compositionally biased region" description="Basic and acidic residues" evidence="3">
    <location>
        <begin position="574"/>
        <end position="585"/>
    </location>
</feature>
<sequence length="1184" mass="120019">MSAWSTANGKAQQLSYAERLRLAQKPSTNSALTANAGTAAASSSKTAGSSSTARGKTLTNLVDAKILTAPQTSPSRQSSKPASGEVASDVSKISSSHESKATDPVLDAAATPSPPSGKTPAPSINVWEARKKQLADKEAERDRERQPSSPSQPRKGGARAQQTGANQSTTESKARAVQSNNVAGSKARAESASKTPSASPAADKKVQKAAGDVVAAAKVTTSKSDKAADSLSSRRGSGAASVTSSLLEETSRPSAACLSGTTTSSLSSSVAPTSANTPAAVTSPAPQGIDDTNSVILGADVSRREDDSASTGAVLPQVGTRAEPRQSTVVGEGTSAQKEPVLTRDSHHTQPPSPTKQSVYTSPDDIPSSPATVASAIEEVLKSGGASGKGAEDDDAWLARIHLLNGGQNMPKFGGYGSNGSIGSGIGSPLGGLSSEEEAQAAQKAEKAVAAAWGAGKNVWQKNQQQRQQQQQQQQQQAQPVASSQSTQPSTRPLGSAAADLEIVSARSTTEALSLSSTNATATASAKPSPTDVSTQSTSNSSMDKAARSAETKTANKAHGSGASSEKIVSKKAGTKESGYKRDKQSQPQPQLPSFEDVHNWPSPLDAGKKAPEKTKAGVAAPAVTGDGFKPPTAPKDIYETLNELQLKLAPGTGAHPAAGASGGGKKGKQQWISIVPNITHSVPSSSTAGQKQGRGSDGKAGRGAGKQSRKDKDQSKGQQHQQGGNKKESGSGKQNPKSDDAVRGKPNTSTHGTASKGSEAGRAAGAEAAGAASSQSRQSDVATPSGSVDQQAYSTRQRGASNSAAFDGSGKASSAPMTGTHQGHMTREGSSSRPAVVGSSSTAFVPSPNATVSTLDAAIASQSGSTSQVDRGSDAAGKRSKGGKAGHAPHPGSIAAAGGALQSTPSGKGRDKPNGFTANVSVGAGTPPYRGSPRGSMSYPSHPNFGPRSGGVPGTGGDETPSQARQGPSSALAGMGPASPMPMLGVQPVGLPAQPLFYPNGPPIAGTPHWMPPVYGPGAIGGGAGGSFARPQLAPMVGYEATSQTGAPMPPGVQGQLLSQVEFYFSQRNLEGDFFLRQRMDAYGWVDIAVVAGFKRVQGITRDLDTVKDALLHSAVLDVDADNLKVRKRVGWELYVLPEAPLPATQSATSTKATGASPTEDDDQVLGVVSAHGFGGTLNQNHG</sequence>
<feature type="compositionally biased region" description="Basic and acidic residues" evidence="3">
    <location>
        <begin position="128"/>
        <end position="146"/>
    </location>
</feature>
<feature type="compositionally biased region" description="Low complexity" evidence="3">
    <location>
        <begin position="755"/>
        <end position="780"/>
    </location>
</feature>
<feature type="compositionally biased region" description="Low complexity" evidence="3">
    <location>
        <begin position="229"/>
        <end position="245"/>
    </location>
</feature>
<feature type="compositionally biased region" description="Low complexity" evidence="3">
    <location>
        <begin position="505"/>
        <end position="531"/>
    </location>
</feature>
<feature type="compositionally biased region" description="Low complexity" evidence="3">
    <location>
        <begin position="254"/>
        <end position="275"/>
    </location>
</feature>
<feature type="compositionally biased region" description="Low complexity" evidence="3">
    <location>
        <begin position="830"/>
        <end position="842"/>
    </location>
</feature>